<evidence type="ECO:0000256" key="2">
    <source>
        <dbReference type="ARBA" id="ARBA00008335"/>
    </source>
</evidence>
<keyword evidence="11" id="KW-1185">Reference proteome</keyword>
<keyword evidence="6 8" id="KW-1133">Transmembrane helix</keyword>
<comment type="caution">
    <text evidence="10">The sequence shown here is derived from an EMBL/GenBank/DDBJ whole genome shotgun (WGS) entry which is preliminary data.</text>
</comment>
<dbReference type="PANTHER" id="PTHR43271:SF2">
    <property type="entry name" value="BLL2771 PROTEIN"/>
    <property type="match status" value="1"/>
</dbReference>
<evidence type="ECO:0000256" key="6">
    <source>
        <dbReference type="ARBA" id="ARBA00022989"/>
    </source>
</evidence>
<dbReference type="GO" id="GO:0005886">
    <property type="term" value="C:plasma membrane"/>
    <property type="evidence" value="ECO:0007669"/>
    <property type="project" value="UniProtKB-SubCell"/>
</dbReference>
<evidence type="ECO:0000256" key="7">
    <source>
        <dbReference type="ARBA" id="ARBA00023136"/>
    </source>
</evidence>
<dbReference type="Gene3D" id="1.20.1250.20">
    <property type="entry name" value="MFS general substrate transporter like domains"/>
    <property type="match status" value="1"/>
</dbReference>
<feature type="transmembrane region" description="Helical" evidence="8">
    <location>
        <begin position="12"/>
        <end position="29"/>
    </location>
</feature>
<feature type="transmembrane region" description="Helical" evidence="8">
    <location>
        <begin position="105"/>
        <end position="126"/>
    </location>
</feature>
<dbReference type="GO" id="GO:0022857">
    <property type="term" value="F:transmembrane transporter activity"/>
    <property type="evidence" value="ECO:0007669"/>
    <property type="project" value="InterPro"/>
</dbReference>
<comment type="similarity">
    <text evidence="2">Belongs to the major facilitator superfamily.</text>
</comment>
<keyword evidence="5 8" id="KW-0812">Transmembrane</keyword>
<comment type="subcellular location">
    <subcellularLocation>
        <location evidence="1">Cell membrane</location>
        <topology evidence="1">Multi-pass membrane protein</topology>
    </subcellularLocation>
</comment>
<evidence type="ECO:0000313" key="11">
    <source>
        <dbReference type="Proteomes" id="UP000245048"/>
    </source>
</evidence>
<feature type="transmembrane region" description="Helical" evidence="8">
    <location>
        <begin position="251"/>
        <end position="275"/>
    </location>
</feature>
<evidence type="ECO:0000256" key="8">
    <source>
        <dbReference type="SAM" id="Phobius"/>
    </source>
</evidence>
<feature type="transmembrane region" description="Helical" evidence="8">
    <location>
        <begin position="287"/>
        <end position="305"/>
    </location>
</feature>
<dbReference type="InterPro" id="IPR011701">
    <property type="entry name" value="MFS"/>
</dbReference>
<accession>A0A2U1V1V2</accession>
<dbReference type="OrthoDB" id="7930524at2"/>
<evidence type="ECO:0000256" key="1">
    <source>
        <dbReference type="ARBA" id="ARBA00004651"/>
    </source>
</evidence>
<dbReference type="EMBL" id="PDOA01000011">
    <property type="protein sequence ID" value="PWC27885.1"/>
    <property type="molecule type" value="Genomic_DNA"/>
</dbReference>
<dbReference type="Proteomes" id="UP000245048">
    <property type="component" value="Unassembled WGS sequence"/>
</dbReference>
<feature type="transmembrane region" description="Helical" evidence="8">
    <location>
        <begin position="222"/>
        <end position="245"/>
    </location>
</feature>
<dbReference type="RefSeq" id="WP_109518035.1">
    <property type="nucleotide sequence ID" value="NZ_PDOA01000011.1"/>
</dbReference>
<dbReference type="InterPro" id="IPR020846">
    <property type="entry name" value="MFS_dom"/>
</dbReference>
<feature type="transmembrane region" description="Helical" evidence="8">
    <location>
        <begin position="311"/>
        <end position="329"/>
    </location>
</feature>
<evidence type="ECO:0000313" key="10">
    <source>
        <dbReference type="EMBL" id="PWC27885.1"/>
    </source>
</evidence>
<protein>
    <submittedName>
        <fullName evidence="10">MFS transporter</fullName>
    </submittedName>
</protein>
<proteinExistence type="inferred from homology"/>
<evidence type="ECO:0000259" key="9">
    <source>
        <dbReference type="PROSITE" id="PS50850"/>
    </source>
</evidence>
<evidence type="ECO:0000256" key="3">
    <source>
        <dbReference type="ARBA" id="ARBA00022448"/>
    </source>
</evidence>
<feature type="transmembrane region" description="Helical" evidence="8">
    <location>
        <begin position="80"/>
        <end position="99"/>
    </location>
</feature>
<keyword evidence="3" id="KW-0813">Transport</keyword>
<feature type="transmembrane region" description="Helical" evidence="8">
    <location>
        <begin position="49"/>
        <end position="68"/>
    </location>
</feature>
<dbReference type="Pfam" id="PF07690">
    <property type="entry name" value="MFS_1"/>
    <property type="match status" value="1"/>
</dbReference>
<sequence length="400" mass="40665">MESIQPDPAAIRRMVAVFGMSGFAGALAGRALDPLMGELAQDFATPHETVALLASAFTLPYALVQPVLGPVGDAFGKRRVVLLCIGLLAVMLAACALAPGLDSLFAARIAAGLAAGGIFPLTLALFGDTVPMAQRQLAISRVLACAILGQLAGGAVSGALAPFIGWRGVMGVCAGAAALSCAVMAWDARRRPAPVLPAAPPSIPMVLRRYGEILRTPAARPLYLGVLLEGMFVFGMFPFLAVLLGQDGHGLLRAGLAVTAFGLGGFGYTLLAPLLLRRLGQAQMMRLAGASVALGMAALALGWSAGQPDLGIGGALLVGLGFFMLHNSIQTRVTEVAPLARGSAVALHAFCYFLGQAVGPVLFGLAQAAAGPSPALLLCGAGVLGVSVWLAGQRRGRGDG</sequence>
<evidence type="ECO:0000256" key="5">
    <source>
        <dbReference type="ARBA" id="ARBA00022692"/>
    </source>
</evidence>
<gene>
    <name evidence="10" type="ORF">CR165_16365</name>
</gene>
<dbReference type="CDD" id="cd17324">
    <property type="entry name" value="MFS_NepI_like"/>
    <property type="match status" value="1"/>
</dbReference>
<name>A0A2U1V1V2_9PROT</name>
<feature type="transmembrane region" description="Helical" evidence="8">
    <location>
        <begin position="375"/>
        <end position="392"/>
    </location>
</feature>
<dbReference type="SUPFAM" id="SSF103473">
    <property type="entry name" value="MFS general substrate transporter"/>
    <property type="match status" value="1"/>
</dbReference>
<keyword evidence="4" id="KW-1003">Cell membrane</keyword>
<dbReference type="PANTHER" id="PTHR43271">
    <property type="entry name" value="BLL2771 PROTEIN"/>
    <property type="match status" value="1"/>
</dbReference>
<keyword evidence="7 8" id="KW-0472">Membrane</keyword>
<evidence type="ECO:0000256" key="4">
    <source>
        <dbReference type="ARBA" id="ARBA00022475"/>
    </source>
</evidence>
<dbReference type="PROSITE" id="PS50850">
    <property type="entry name" value="MFS"/>
    <property type="match status" value="1"/>
</dbReference>
<feature type="transmembrane region" description="Helical" evidence="8">
    <location>
        <begin position="138"/>
        <end position="160"/>
    </location>
</feature>
<feature type="transmembrane region" description="Helical" evidence="8">
    <location>
        <begin position="350"/>
        <end position="369"/>
    </location>
</feature>
<organism evidence="10 11">
    <name type="scientific">Teichococcus aestuarii</name>
    <dbReference type="NCBI Taxonomy" id="568898"/>
    <lineage>
        <taxon>Bacteria</taxon>
        <taxon>Pseudomonadati</taxon>
        <taxon>Pseudomonadota</taxon>
        <taxon>Alphaproteobacteria</taxon>
        <taxon>Acetobacterales</taxon>
        <taxon>Roseomonadaceae</taxon>
        <taxon>Roseomonas</taxon>
    </lineage>
</organism>
<feature type="domain" description="Major facilitator superfamily (MFS) profile" evidence="9">
    <location>
        <begin position="14"/>
        <end position="397"/>
    </location>
</feature>
<reference evidence="11" key="1">
    <citation type="submission" date="2017-10" db="EMBL/GenBank/DDBJ databases">
        <authorList>
            <person name="Toshchakov S.V."/>
            <person name="Goeva M.A."/>
        </authorList>
    </citation>
    <scope>NUCLEOTIDE SEQUENCE [LARGE SCALE GENOMIC DNA]</scope>
    <source>
        <strain evidence="11">JR1/69-1-13</strain>
    </source>
</reference>
<dbReference type="InterPro" id="IPR036259">
    <property type="entry name" value="MFS_trans_sf"/>
</dbReference>
<feature type="transmembrane region" description="Helical" evidence="8">
    <location>
        <begin position="166"/>
        <end position="186"/>
    </location>
</feature>
<dbReference type="AlphaFoldDB" id="A0A2U1V1V2"/>